<dbReference type="PANTHER" id="PTHR28013">
    <property type="entry name" value="PROTEIN DCV1-RELATED"/>
    <property type="match status" value="1"/>
</dbReference>
<feature type="transmembrane region" description="Helical" evidence="1">
    <location>
        <begin position="140"/>
        <end position="162"/>
    </location>
</feature>
<dbReference type="STRING" id="113226.A0A139IMD2"/>
<dbReference type="GO" id="GO:0005886">
    <property type="term" value="C:plasma membrane"/>
    <property type="evidence" value="ECO:0007669"/>
    <property type="project" value="InterPro"/>
</dbReference>
<dbReference type="OrthoDB" id="2354757at2759"/>
<organism evidence="2 3">
    <name type="scientific">Pseudocercospora musae</name>
    <dbReference type="NCBI Taxonomy" id="113226"/>
    <lineage>
        <taxon>Eukaryota</taxon>
        <taxon>Fungi</taxon>
        <taxon>Dikarya</taxon>
        <taxon>Ascomycota</taxon>
        <taxon>Pezizomycotina</taxon>
        <taxon>Dothideomycetes</taxon>
        <taxon>Dothideomycetidae</taxon>
        <taxon>Mycosphaerellales</taxon>
        <taxon>Mycosphaerellaceae</taxon>
        <taxon>Pseudocercospora</taxon>
    </lineage>
</organism>
<evidence type="ECO:0008006" key="4">
    <source>
        <dbReference type="Google" id="ProtNLM"/>
    </source>
</evidence>
<comment type="caution">
    <text evidence="2">The sequence shown here is derived from an EMBL/GenBank/DDBJ whole genome shotgun (WGS) entry which is preliminary data.</text>
</comment>
<evidence type="ECO:0000313" key="2">
    <source>
        <dbReference type="EMBL" id="KXT15706.1"/>
    </source>
</evidence>
<keyword evidence="1" id="KW-1133">Transmembrane helix</keyword>
<dbReference type="GO" id="GO:0032153">
    <property type="term" value="C:cell division site"/>
    <property type="evidence" value="ECO:0007669"/>
    <property type="project" value="TreeGrafter"/>
</dbReference>
<feature type="transmembrane region" description="Helical" evidence="1">
    <location>
        <begin position="111"/>
        <end position="133"/>
    </location>
</feature>
<evidence type="ECO:0000256" key="1">
    <source>
        <dbReference type="SAM" id="Phobius"/>
    </source>
</evidence>
<name>A0A139IMD2_9PEZI</name>
<keyword evidence="1" id="KW-0812">Transmembrane</keyword>
<dbReference type="Proteomes" id="UP000073492">
    <property type="component" value="Unassembled WGS sequence"/>
</dbReference>
<dbReference type="InterPro" id="IPR051380">
    <property type="entry name" value="pH-response_reg_palI/RIM9"/>
</dbReference>
<feature type="transmembrane region" description="Helical" evidence="1">
    <location>
        <begin position="7"/>
        <end position="32"/>
    </location>
</feature>
<evidence type="ECO:0000313" key="3">
    <source>
        <dbReference type="Proteomes" id="UP000073492"/>
    </source>
</evidence>
<keyword evidence="3" id="KW-1185">Reference proteome</keyword>
<keyword evidence="1" id="KW-0472">Membrane</keyword>
<dbReference type="PANTHER" id="PTHR28013:SF7">
    <property type="entry name" value="PALI-DOMAIN-CONTAINING PROTEIN"/>
    <property type="match status" value="1"/>
</dbReference>
<dbReference type="Pfam" id="PF06687">
    <property type="entry name" value="SUR7"/>
    <property type="match status" value="1"/>
</dbReference>
<feature type="transmembrane region" description="Helical" evidence="1">
    <location>
        <begin position="182"/>
        <end position="205"/>
    </location>
</feature>
<dbReference type="GO" id="GO:0035838">
    <property type="term" value="C:growing cell tip"/>
    <property type="evidence" value="ECO:0007669"/>
    <property type="project" value="TreeGrafter"/>
</dbReference>
<dbReference type="AlphaFoldDB" id="A0A139IMD2"/>
<reference evidence="2 3" key="1">
    <citation type="submission" date="2015-07" db="EMBL/GenBank/DDBJ databases">
        <title>Comparative genomics of the Sigatoka disease complex on banana suggests a link between parallel evolutionary changes in Pseudocercospora fijiensis and Pseudocercospora eumusae and increased virulence on the banana host.</title>
        <authorList>
            <person name="Chang T.-C."/>
            <person name="Salvucci A."/>
            <person name="Crous P.W."/>
            <person name="Stergiopoulos I."/>
        </authorList>
    </citation>
    <scope>NUCLEOTIDE SEQUENCE [LARGE SCALE GENOMIC DNA]</scope>
    <source>
        <strain evidence="2 3">CBS 116634</strain>
    </source>
</reference>
<proteinExistence type="predicted"/>
<sequence>MRLGAHIHFFGVFLLFVASILLLFVTISAPIINNLGLLDITLGNSTKSHDYDMVFGTFGYCCKNCAANSKGDHCTGRHIGYEPAQLMARIDGTDYDDISSGTSDSFTRVMILHPIACGTAFIAFLISIGGGVIASLLGALAAFVAWVLVVIVMATDFTLFGIIRHHVNDDDSNSKARFGDAIWLLVASFILLFAGMCIVLFTCCVSRREKKRSSRAFEKQNTPAPATGRKGKFMGFLKH</sequence>
<gene>
    <name evidence="2" type="ORF">AC579_146</name>
</gene>
<accession>A0A139IMD2</accession>
<dbReference type="EMBL" id="LFZO01000052">
    <property type="protein sequence ID" value="KXT15706.1"/>
    <property type="molecule type" value="Genomic_DNA"/>
</dbReference>
<protein>
    <recommendedName>
        <fullName evidence="4">Pali-domain-containing protein</fullName>
    </recommendedName>
</protein>
<dbReference type="InterPro" id="IPR009571">
    <property type="entry name" value="SUR7/Rim9-like_fungi"/>
</dbReference>